<protein>
    <submittedName>
        <fullName evidence="2">Uncharacterized protein</fullName>
    </submittedName>
</protein>
<dbReference type="EMBL" id="JBFOLK010000272">
    <property type="protein sequence ID" value="KAL2454805.1"/>
    <property type="molecule type" value="Genomic_DNA"/>
</dbReference>
<comment type="caution">
    <text evidence="2">The sequence shown here is derived from an EMBL/GenBank/DDBJ whole genome shotgun (WGS) entry which is preliminary data.</text>
</comment>
<proteinExistence type="predicted"/>
<feature type="region of interest" description="Disordered" evidence="1">
    <location>
        <begin position="27"/>
        <end position="47"/>
    </location>
</feature>
<accession>A0ABD1NT57</accession>
<name>A0ABD1NT57_9LAMI</name>
<reference evidence="3" key="1">
    <citation type="submission" date="2024-07" db="EMBL/GenBank/DDBJ databases">
        <title>Two chromosome-level genome assemblies of Korean endemic species Abeliophyllum distichum and Forsythia ovata (Oleaceae).</title>
        <authorList>
            <person name="Jang H."/>
        </authorList>
    </citation>
    <scope>NUCLEOTIDE SEQUENCE [LARGE SCALE GENOMIC DNA]</scope>
</reference>
<organism evidence="2 3">
    <name type="scientific">Abeliophyllum distichum</name>
    <dbReference type="NCBI Taxonomy" id="126358"/>
    <lineage>
        <taxon>Eukaryota</taxon>
        <taxon>Viridiplantae</taxon>
        <taxon>Streptophyta</taxon>
        <taxon>Embryophyta</taxon>
        <taxon>Tracheophyta</taxon>
        <taxon>Spermatophyta</taxon>
        <taxon>Magnoliopsida</taxon>
        <taxon>eudicotyledons</taxon>
        <taxon>Gunneridae</taxon>
        <taxon>Pentapetalae</taxon>
        <taxon>asterids</taxon>
        <taxon>lamiids</taxon>
        <taxon>Lamiales</taxon>
        <taxon>Oleaceae</taxon>
        <taxon>Forsythieae</taxon>
        <taxon>Abeliophyllum</taxon>
    </lineage>
</organism>
<keyword evidence="3" id="KW-1185">Reference proteome</keyword>
<sequence>MKEKRLPPLTKRPKVVDLPKPTLSKLVRGGRVGEASKNNKKKRKETLPEVSLGAQAFSRYLLLSWKAFMTEEDMEDLFEASIACSIRAASTWMRSLNAVKEYNKMAGEAAKAAEFRTAMDGLTVKTESAKAAITATALEKANEEKNTLQLSTQSEVVLLKADLEATANARLDSEDAYVRILAEKKVLEEKLKNAEAEFTVNFHNTEAYASFSSFFASVEQQKVLTAL</sequence>
<evidence type="ECO:0000313" key="3">
    <source>
        <dbReference type="Proteomes" id="UP001604336"/>
    </source>
</evidence>
<dbReference type="AlphaFoldDB" id="A0ABD1NT57"/>
<feature type="region of interest" description="Disordered" evidence="1">
    <location>
        <begin position="1"/>
        <end position="20"/>
    </location>
</feature>
<evidence type="ECO:0000256" key="1">
    <source>
        <dbReference type="SAM" id="MobiDB-lite"/>
    </source>
</evidence>
<gene>
    <name evidence="2" type="ORF">Adt_47696</name>
</gene>
<dbReference type="Proteomes" id="UP001604336">
    <property type="component" value="Unassembled WGS sequence"/>
</dbReference>
<evidence type="ECO:0000313" key="2">
    <source>
        <dbReference type="EMBL" id="KAL2454805.1"/>
    </source>
</evidence>